<name>A0A3D9FRV8_9FLAO</name>
<dbReference type="RefSeq" id="WP_115888433.1">
    <property type="nucleotide sequence ID" value="NZ_QRDQ01000009.1"/>
</dbReference>
<feature type="coiled-coil region" evidence="1">
    <location>
        <begin position="53"/>
        <end position="80"/>
    </location>
</feature>
<evidence type="ECO:0000313" key="3">
    <source>
        <dbReference type="EMBL" id="RED23315.1"/>
    </source>
</evidence>
<organism evidence="3 4">
    <name type="scientific">Flavobacterium cutihirudinis</name>
    <dbReference type="NCBI Taxonomy" id="1265740"/>
    <lineage>
        <taxon>Bacteria</taxon>
        <taxon>Pseudomonadati</taxon>
        <taxon>Bacteroidota</taxon>
        <taxon>Flavobacteriia</taxon>
        <taxon>Flavobacteriales</taxon>
        <taxon>Flavobacteriaceae</taxon>
        <taxon>Flavobacterium</taxon>
    </lineage>
</organism>
<keyword evidence="2" id="KW-1133">Transmembrane helix</keyword>
<evidence type="ECO:0000256" key="1">
    <source>
        <dbReference type="SAM" id="Coils"/>
    </source>
</evidence>
<sequence>MEITIVSIISTLVLTTLVWIIFFKNIQSKLTHDKEKLSIELFNIKANIDFEVNRKLEEKVTILNEQILELKNKCITIERESYEKGKKDASKEFEKDYFVNVIPYKETYEADREYIIFGKKSKYVNVGFQRQLFVKGIPVFEPVYSFVERYEFNEFKLNEEAINRLVNNAIKAIAPQAGTFIKVTEDVMEK</sequence>
<reference evidence="3 4" key="1">
    <citation type="submission" date="2018-07" db="EMBL/GenBank/DDBJ databases">
        <title>Genomic Encyclopedia of Archaeal and Bacterial Type Strains, Phase II (KMG-II): from individual species to whole genera.</title>
        <authorList>
            <person name="Goeker M."/>
        </authorList>
    </citation>
    <scope>NUCLEOTIDE SEQUENCE [LARGE SCALE GENOMIC DNA]</scope>
    <source>
        <strain evidence="3 4">DSM 25795</strain>
    </source>
</reference>
<keyword evidence="2" id="KW-0472">Membrane</keyword>
<keyword evidence="2" id="KW-0812">Transmembrane</keyword>
<evidence type="ECO:0000313" key="4">
    <source>
        <dbReference type="Proteomes" id="UP000257004"/>
    </source>
</evidence>
<dbReference type="OrthoDB" id="1371297at2"/>
<protein>
    <submittedName>
        <fullName evidence="3">Uncharacterized protein</fullName>
    </submittedName>
</protein>
<comment type="caution">
    <text evidence="3">The sequence shown here is derived from an EMBL/GenBank/DDBJ whole genome shotgun (WGS) entry which is preliminary data.</text>
</comment>
<dbReference type="Proteomes" id="UP000257004">
    <property type="component" value="Unassembled WGS sequence"/>
</dbReference>
<keyword evidence="4" id="KW-1185">Reference proteome</keyword>
<feature type="transmembrane region" description="Helical" evidence="2">
    <location>
        <begin position="6"/>
        <end position="26"/>
    </location>
</feature>
<dbReference type="EMBL" id="QRDQ01000009">
    <property type="protein sequence ID" value="RED23315.1"/>
    <property type="molecule type" value="Genomic_DNA"/>
</dbReference>
<dbReference type="AlphaFoldDB" id="A0A3D9FRV8"/>
<keyword evidence="1" id="KW-0175">Coiled coil</keyword>
<proteinExistence type="predicted"/>
<accession>A0A3D9FRV8</accession>
<gene>
    <name evidence="3" type="ORF">BD847_2363</name>
</gene>
<evidence type="ECO:0000256" key="2">
    <source>
        <dbReference type="SAM" id="Phobius"/>
    </source>
</evidence>